<organism evidence="2">
    <name type="scientific">hydrothermal vent metagenome</name>
    <dbReference type="NCBI Taxonomy" id="652676"/>
    <lineage>
        <taxon>unclassified sequences</taxon>
        <taxon>metagenomes</taxon>
        <taxon>ecological metagenomes</taxon>
    </lineage>
</organism>
<gene>
    <name evidence="2" type="ORF">MNBD_GAMMA05-705</name>
</gene>
<dbReference type="Gene3D" id="2.30.30.40">
    <property type="entry name" value="SH3 Domains"/>
    <property type="match status" value="1"/>
</dbReference>
<reference evidence="2" key="1">
    <citation type="submission" date="2018-06" db="EMBL/GenBank/DDBJ databases">
        <authorList>
            <person name="Zhirakovskaya E."/>
        </authorList>
    </citation>
    <scope>NUCLEOTIDE SEQUENCE</scope>
</reference>
<keyword evidence="1" id="KW-0677">Repeat</keyword>
<dbReference type="InterPro" id="IPR051726">
    <property type="entry name" value="Chitin_Synth_Reg"/>
</dbReference>
<dbReference type="AlphaFoldDB" id="A0A3B0W8T4"/>
<dbReference type="Pfam" id="PF08238">
    <property type="entry name" value="Sel1"/>
    <property type="match status" value="2"/>
</dbReference>
<dbReference type="SMART" id="SM00671">
    <property type="entry name" value="SEL1"/>
    <property type="match status" value="2"/>
</dbReference>
<dbReference type="SUPFAM" id="SSF81901">
    <property type="entry name" value="HCP-like"/>
    <property type="match status" value="1"/>
</dbReference>
<dbReference type="InterPro" id="IPR006597">
    <property type="entry name" value="Sel1-like"/>
</dbReference>
<accession>A0A3B0W8T4</accession>
<dbReference type="Gene3D" id="1.25.40.10">
    <property type="entry name" value="Tetratricopeptide repeat domain"/>
    <property type="match status" value="1"/>
</dbReference>
<evidence type="ECO:0000256" key="1">
    <source>
        <dbReference type="ARBA" id="ARBA00022737"/>
    </source>
</evidence>
<proteinExistence type="predicted"/>
<name>A0A3B0W8T4_9ZZZZ</name>
<sequence>MKAFIFSIIFLTVSLSTVVTASNLEDAVEAMRTGNFAEAYCIMRPLAEDGDADAQYNIGWMYLNGYGLRVNDSLALDWWEKASSQGHTDANFSIGMLYSLGEGDVPKDSSKAIDYYLLAAKQGQEDAITILQSMMMRNDKVIRGRMHSIIFEYGLMFGEVREVKARKLNVRKKPTVESSIVTQLTKGQRVLEMFKQGKWSQVAILYNEGIEEELRDRTVWVYNPLLEVVE</sequence>
<protein>
    <submittedName>
        <fullName evidence="2">Uncharacterized protein</fullName>
    </submittedName>
</protein>
<dbReference type="InterPro" id="IPR011990">
    <property type="entry name" value="TPR-like_helical_dom_sf"/>
</dbReference>
<evidence type="ECO:0000313" key="2">
    <source>
        <dbReference type="EMBL" id="VAW52348.1"/>
    </source>
</evidence>
<dbReference type="PANTHER" id="PTHR46430">
    <property type="entry name" value="PROTEIN SKT5-RELATED"/>
    <property type="match status" value="1"/>
</dbReference>
<dbReference type="EMBL" id="UOFE01000027">
    <property type="protein sequence ID" value="VAW52348.1"/>
    <property type="molecule type" value="Genomic_DNA"/>
</dbReference>